<gene>
    <name evidence="12" type="ORF">FN924_11200</name>
</gene>
<evidence type="ECO:0000256" key="6">
    <source>
        <dbReference type="ARBA" id="ARBA00022898"/>
    </source>
</evidence>
<comment type="catalytic activity">
    <reaction evidence="9">
        <text>(sulfur carrier)-H + L-cysteine = (sulfur carrier)-SH + L-alanine</text>
        <dbReference type="Rhea" id="RHEA:43892"/>
        <dbReference type="Rhea" id="RHEA-COMP:14737"/>
        <dbReference type="Rhea" id="RHEA-COMP:14739"/>
        <dbReference type="ChEBI" id="CHEBI:29917"/>
        <dbReference type="ChEBI" id="CHEBI:35235"/>
        <dbReference type="ChEBI" id="CHEBI:57972"/>
        <dbReference type="ChEBI" id="CHEBI:64428"/>
        <dbReference type="EC" id="2.8.1.7"/>
    </reaction>
</comment>
<dbReference type="SUPFAM" id="SSF53383">
    <property type="entry name" value="PLP-dependent transferases"/>
    <property type="match status" value="1"/>
</dbReference>
<dbReference type="PROSITE" id="PS00595">
    <property type="entry name" value="AA_TRANSFER_CLASS_5"/>
    <property type="match status" value="1"/>
</dbReference>
<accession>A0A516KH24</accession>
<evidence type="ECO:0000256" key="7">
    <source>
        <dbReference type="ARBA" id="ARBA00023004"/>
    </source>
</evidence>
<dbReference type="AlphaFoldDB" id="A0A516KH24"/>
<dbReference type="NCBIfam" id="NF002806">
    <property type="entry name" value="PRK02948.1"/>
    <property type="match status" value="1"/>
</dbReference>
<sequence>MEPIYLDHAATTPVHPDVIAEMQDMLTDVFGNPSSIHSFGRKARHLLDEAREIAASSIGTKEKNIVFTSGGTEADNLALIGTALANKDKGNHIITSQIEHHATLHAAHYLEKHGFEVTYLPVDETGRVRLEDVQRALKEQTIVVSIMAVNNETGVIQPIQEIGELLQQHPAYFHTDAVQAFGLMDIHVDDWKVDLLSVSSHKINGPKGIGFLYVREGVKMTNLQFGGEQERKRRPGTENLVGIRGFQKAIEISQQERELRTKKYSLYKKIFLDTLKENDVNFSINGEESHMIPNIINISFPRTNVEALLTNFDLEGIASSSGSACTAGSVDPSHVLSAMFGADHDKTKNSVRFSFGLANTEENVKEAAGKVSKVISRLAKD</sequence>
<dbReference type="InterPro" id="IPR020578">
    <property type="entry name" value="Aminotrans_V_PyrdxlP_BS"/>
</dbReference>
<proteinExistence type="inferred from homology"/>
<dbReference type="EMBL" id="CP041666">
    <property type="protein sequence ID" value="QDP40701.1"/>
    <property type="molecule type" value="Genomic_DNA"/>
</dbReference>
<dbReference type="KEGG" id="aqt:FN924_11200"/>
<dbReference type="GO" id="GO:0031071">
    <property type="term" value="F:cysteine desulfurase activity"/>
    <property type="evidence" value="ECO:0007669"/>
    <property type="project" value="UniProtKB-EC"/>
</dbReference>
<dbReference type="Gene3D" id="3.40.640.10">
    <property type="entry name" value="Type I PLP-dependent aspartate aminotransferase-like (Major domain)"/>
    <property type="match status" value="1"/>
</dbReference>
<reference evidence="12 13" key="1">
    <citation type="submission" date="2019-07" db="EMBL/GenBank/DDBJ databases">
        <authorList>
            <person name="Li J."/>
        </authorList>
    </citation>
    <scope>NUCLEOTIDE SEQUENCE [LARGE SCALE GENOMIC DNA]</scope>
    <source>
        <strain evidence="12 13">TKL69</strain>
    </source>
</reference>
<keyword evidence="4" id="KW-0808">Transferase</keyword>
<dbReference type="PIRSF" id="PIRSF005572">
    <property type="entry name" value="NifS"/>
    <property type="match status" value="1"/>
</dbReference>
<dbReference type="InterPro" id="IPR015424">
    <property type="entry name" value="PyrdxlP-dep_Trfase"/>
</dbReference>
<evidence type="ECO:0000256" key="2">
    <source>
        <dbReference type="ARBA" id="ARBA00006490"/>
    </source>
</evidence>
<keyword evidence="6" id="KW-0663">Pyridoxal phosphate</keyword>
<keyword evidence="13" id="KW-1185">Reference proteome</keyword>
<dbReference type="EC" id="2.8.1.7" evidence="3"/>
<dbReference type="GO" id="GO:0046872">
    <property type="term" value="F:metal ion binding"/>
    <property type="evidence" value="ECO:0007669"/>
    <property type="project" value="UniProtKB-KW"/>
</dbReference>
<evidence type="ECO:0000313" key="13">
    <source>
        <dbReference type="Proteomes" id="UP000315215"/>
    </source>
</evidence>
<dbReference type="OrthoDB" id="9808002at2"/>
<evidence type="ECO:0000256" key="4">
    <source>
        <dbReference type="ARBA" id="ARBA00022679"/>
    </source>
</evidence>
<dbReference type="PANTHER" id="PTHR11601">
    <property type="entry name" value="CYSTEINE DESULFURYLASE FAMILY MEMBER"/>
    <property type="match status" value="1"/>
</dbReference>
<feature type="domain" description="Aminotransferase class V" evidence="11">
    <location>
        <begin position="4"/>
        <end position="365"/>
    </location>
</feature>
<dbReference type="InterPro" id="IPR016454">
    <property type="entry name" value="Cysteine_dSase"/>
</dbReference>
<comment type="similarity">
    <text evidence="2">Belongs to the class-V pyridoxal-phosphate-dependent aminotransferase family. NifS/IscS subfamily.</text>
</comment>
<organism evidence="12 13">
    <name type="scientific">Radiobacillus deserti</name>
    <dbReference type="NCBI Taxonomy" id="2594883"/>
    <lineage>
        <taxon>Bacteria</taxon>
        <taxon>Bacillati</taxon>
        <taxon>Bacillota</taxon>
        <taxon>Bacilli</taxon>
        <taxon>Bacillales</taxon>
        <taxon>Bacillaceae</taxon>
        <taxon>Radiobacillus</taxon>
    </lineage>
</organism>
<evidence type="ECO:0000256" key="5">
    <source>
        <dbReference type="ARBA" id="ARBA00022723"/>
    </source>
</evidence>
<evidence type="ECO:0000256" key="3">
    <source>
        <dbReference type="ARBA" id="ARBA00012239"/>
    </source>
</evidence>
<evidence type="ECO:0000256" key="1">
    <source>
        <dbReference type="ARBA" id="ARBA00001933"/>
    </source>
</evidence>
<keyword evidence="7" id="KW-0408">Iron</keyword>
<keyword evidence="8" id="KW-0411">Iron-sulfur</keyword>
<dbReference type="RefSeq" id="WP_143894505.1">
    <property type="nucleotide sequence ID" value="NZ_CP041666.1"/>
</dbReference>
<dbReference type="Proteomes" id="UP000315215">
    <property type="component" value="Chromosome"/>
</dbReference>
<name>A0A516KH24_9BACI</name>
<dbReference type="Gene3D" id="1.10.260.50">
    <property type="match status" value="1"/>
</dbReference>
<comment type="cofactor">
    <cofactor evidence="1 10">
        <name>pyridoxal 5'-phosphate</name>
        <dbReference type="ChEBI" id="CHEBI:597326"/>
    </cofactor>
</comment>
<protein>
    <recommendedName>
        <fullName evidence="3">cysteine desulfurase</fullName>
        <ecNumber evidence="3">2.8.1.7</ecNumber>
    </recommendedName>
</protein>
<dbReference type="InterPro" id="IPR015422">
    <property type="entry name" value="PyrdxlP-dep_Trfase_small"/>
</dbReference>
<evidence type="ECO:0000259" key="11">
    <source>
        <dbReference type="Pfam" id="PF00266"/>
    </source>
</evidence>
<dbReference type="Pfam" id="PF00266">
    <property type="entry name" value="Aminotran_5"/>
    <property type="match status" value="1"/>
</dbReference>
<dbReference type="PANTHER" id="PTHR11601:SF34">
    <property type="entry name" value="CYSTEINE DESULFURASE"/>
    <property type="match status" value="1"/>
</dbReference>
<dbReference type="GO" id="GO:0051536">
    <property type="term" value="F:iron-sulfur cluster binding"/>
    <property type="evidence" value="ECO:0007669"/>
    <property type="project" value="UniProtKB-KW"/>
</dbReference>
<evidence type="ECO:0000313" key="12">
    <source>
        <dbReference type="EMBL" id="QDP40701.1"/>
    </source>
</evidence>
<evidence type="ECO:0000256" key="10">
    <source>
        <dbReference type="RuleBase" id="RU004504"/>
    </source>
</evidence>
<keyword evidence="5" id="KW-0479">Metal-binding</keyword>
<evidence type="ECO:0000256" key="9">
    <source>
        <dbReference type="ARBA" id="ARBA00050776"/>
    </source>
</evidence>
<dbReference type="InterPro" id="IPR015421">
    <property type="entry name" value="PyrdxlP-dep_Trfase_major"/>
</dbReference>
<dbReference type="Gene3D" id="3.90.1150.10">
    <property type="entry name" value="Aspartate Aminotransferase, domain 1"/>
    <property type="match status" value="1"/>
</dbReference>
<dbReference type="FunFam" id="3.40.640.10:FF:000084">
    <property type="entry name" value="IscS-like cysteine desulfurase"/>
    <property type="match status" value="1"/>
</dbReference>
<dbReference type="InterPro" id="IPR000192">
    <property type="entry name" value="Aminotrans_V_dom"/>
</dbReference>
<evidence type="ECO:0000256" key="8">
    <source>
        <dbReference type="ARBA" id="ARBA00023014"/>
    </source>
</evidence>